<feature type="binding site" evidence="4">
    <location>
        <position position="132"/>
    </location>
    <ligand>
        <name>5-phospho-alpha-D-ribose 1-diphosphate</name>
        <dbReference type="ChEBI" id="CHEBI:58017"/>
    </ligand>
</feature>
<evidence type="ECO:0000259" key="6">
    <source>
        <dbReference type="Pfam" id="PF02885"/>
    </source>
</evidence>
<feature type="binding site" evidence="4">
    <location>
        <position position="92"/>
    </location>
    <ligand>
        <name>anthranilate</name>
        <dbReference type="ChEBI" id="CHEBI:16567"/>
        <label>1</label>
    </ligand>
</feature>
<dbReference type="InterPro" id="IPR000312">
    <property type="entry name" value="Glycosyl_Trfase_fam3"/>
</dbReference>
<feature type="binding site" evidence="4">
    <location>
        <position position="178"/>
    </location>
    <ligand>
        <name>anthranilate</name>
        <dbReference type="ChEBI" id="CHEBI:16567"/>
        <label>2</label>
    </ligand>
</feature>
<comment type="function">
    <text evidence="4">Catalyzes the transfer of the phosphoribosyl group of 5-phosphorylribose-1-pyrophosphate (PRPP) to anthranilate to yield N-(5'-phosphoribosyl)-anthranilate (PRA).</text>
</comment>
<proteinExistence type="inferred from homology"/>
<gene>
    <name evidence="4 7" type="primary">trpD</name>
    <name evidence="7" type="ORF">GOB84_00890</name>
</gene>
<evidence type="ECO:0000256" key="1">
    <source>
        <dbReference type="ARBA" id="ARBA00022676"/>
    </source>
</evidence>
<keyword evidence="4" id="KW-0028">Amino-acid biosynthesis</keyword>
<feature type="binding site" evidence="4">
    <location>
        <position position="123"/>
    </location>
    <ligand>
        <name>anthranilate</name>
        <dbReference type="ChEBI" id="CHEBI:16567"/>
        <label>1</label>
    </ligand>
</feature>
<accession>A0ABX0K5L3</accession>
<dbReference type="GO" id="GO:0004048">
    <property type="term" value="F:anthranilate phosphoribosyltransferase activity"/>
    <property type="evidence" value="ECO:0007669"/>
    <property type="project" value="UniProtKB-EC"/>
</dbReference>
<dbReference type="PANTHER" id="PTHR43285">
    <property type="entry name" value="ANTHRANILATE PHOSPHORIBOSYLTRANSFERASE"/>
    <property type="match status" value="1"/>
</dbReference>
<feature type="binding site" evidence="4">
    <location>
        <position position="247"/>
    </location>
    <ligand>
        <name>Mg(2+)</name>
        <dbReference type="ChEBI" id="CHEBI:18420"/>
        <label>2</label>
    </ligand>
</feature>
<feature type="domain" description="Glycosyl transferase family 3 N-terminal" evidence="6">
    <location>
        <begin position="16"/>
        <end position="76"/>
    </location>
</feature>
<dbReference type="NCBIfam" id="TIGR01245">
    <property type="entry name" value="trpD"/>
    <property type="match status" value="1"/>
</dbReference>
<evidence type="ECO:0000256" key="4">
    <source>
        <dbReference type="HAMAP-Rule" id="MF_00211"/>
    </source>
</evidence>
<dbReference type="InterPro" id="IPR036320">
    <property type="entry name" value="Glycosyl_Trfase_fam3_N_dom_sf"/>
</dbReference>
<dbReference type="EMBL" id="WOSW01000001">
    <property type="protein sequence ID" value="NHO31133.1"/>
    <property type="molecule type" value="Genomic_DNA"/>
</dbReference>
<dbReference type="Gene3D" id="3.40.1030.10">
    <property type="entry name" value="Nucleoside phosphorylase/phosphoribosyltransferase catalytic domain"/>
    <property type="match status" value="1"/>
</dbReference>
<dbReference type="InterPro" id="IPR017459">
    <property type="entry name" value="Glycosyl_Trfase_fam3_N_dom"/>
</dbReference>
<comment type="pathway">
    <text evidence="4">Amino-acid biosynthesis; L-tryptophan biosynthesis; L-tryptophan from chorismate: step 2/5.</text>
</comment>
<comment type="caution">
    <text evidence="7">The sequence shown here is derived from an EMBL/GenBank/DDBJ whole genome shotgun (WGS) entry which is preliminary data.</text>
</comment>
<dbReference type="EC" id="2.4.2.18" evidence="4"/>
<name>A0ABX0K5L3_9PROT</name>
<keyword evidence="4" id="KW-0057">Aromatic amino acid biosynthesis</keyword>
<evidence type="ECO:0000256" key="2">
    <source>
        <dbReference type="ARBA" id="ARBA00022679"/>
    </source>
</evidence>
<organism evidence="7 8">
    <name type="scientific">Acetobacter fallax</name>
    <dbReference type="NCBI Taxonomy" id="1737473"/>
    <lineage>
        <taxon>Bacteria</taxon>
        <taxon>Pseudomonadati</taxon>
        <taxon>Pseudomonadota</taxon>
        <taxon>Alphaproteobacteria</taxon>
        <taxon>Acetobacterales</taxon>
        <taxon>Acetobacteraceae</taxon>
        <taxon>Acetobacter</taxon>
    </lineage>
</organism>
<keyword evidence="4" id="KW-0479">Metal-binding</keyword>
<feature type="domain" description="Glycosyl transferase family 3" evidence="5">
    <location>
        <begin position="87"/>
        <end position="334"/>
    </location>
</feature>
<keyword evidence="1 4" id="KW-0328">Glycosyltransferase</keyword>
<keyword evidence="3 4" id="KW-0822">Tryptophan biosynthesis</keyword>
<feature type="binding site" evidence="4">
    <location>
        <begin position="95"/>
        <end position="96"/>
    </location>
    <ligand>
        <name>5-phospho-alpha-D-ribose 1-diphosphate</name>
        <dbReference type="ChEBI" id="CHEBI:58017"/>
    </ligand>
</feature>
<dbReference type="Pfam" id="PF02885">
    <property type="entry name" value="Glycos_trans_3N"/>
    <property type="match status" value="1"/>
</dbReference>
<evidence type="ECO:0000313" key="7">
    <source>
        <dbReference type="EMBL" id="NHO31133.1"/>
    </source>
</evidence>
<dbReference type="Pfam" id="PF00591">
    <property type="entry name" value="Glycos_transf_3"/>
    <property type="match status" value="1"/>
</dbReference>
<dbReference type="InterPro" id="IPR035902">
    <property type="entry name" value="Nuc_phospho_transferase"/>
</dbReference>
<dbReference type="Proteomes" id="UP000615326">
    <property type="component" value="Unassembled WGS sequence"/>
</dbReference>
<comment type="cofactor">
    <cofactor evidence="4">
        <name>Mg(2+)</name>
        <dbReference type="ChEBI" id="CHEBI:18420"/>
    </cofactor>
    <text evidence="4">Binds 2 magnesium ions per monomer.</text>
</comment>
<feature type="binding site" evidence="4">
    <location>
        <begin position="102"/>
        <end position="105"/>
    </location>
    <ligand>
        <name>5-phospho-alpha-D-ribose 1-diphosphate</name>
        <dbReference type="ChEBI" id="CHEBI:58017"/>
    </ligand>
</feature>
<keyword evidence="4" id="KW-0460">Magnesium</keyword>
<comment type="subunit">
    <text evidence="4">Homodimer.</text>
</comment>
<dbReference type="InterPro" id="IPR005940">
    <property type="entry name" value="Anthranilate_Pribosyl_Tfrase"/>
</dbReference>
<dbReference type="SUPFAM" id="SSF47648">
    <property type="entry name" value="Nucleoside phosphorylase/phosphoribosyltransferase N-terminal domain"/>
    <property type="match status" value="1"/>
</dbReference>
<feature type="binding site" evidence="4">
    <location>
        <position position="248"/>
    </location>
    <ligand>
        <name>Mg(2+)</name>
        <dbReference type="ChEBI" id="CHEBI:18420"/>
        <label>2</label>
    </ligand>
</feature>
<comment type="similarity">
    <text evidence="4">Belongs to the anthranilate phosphoribosyltransferase family.</text>
</comment>
<dbReference type="Gene3D" id="1.20.970.10">
    <property type="entry name" value="Transferase, Pyrimidine Nucleoside Phosphorylase, Chain C"/>
    <property type="match status" value="1"/>
</dbReference>
<comment type="catalytic activity">
    <reaction evidence="4">
        <text>N-(5-phospho-beta-D-ribosyl)anthranilate + diphosphate = 5-phospho-alpha-D-ribose 1-diphosphate + anthranilate</text>
        <dbReference type="Rhea" id="RHEA:11768"/>
        <dbReference type="ChEBI" id="CHEBI:16567"/>
        <dbReference type="ChEBI" id="CHEBI:18277"/>
        <dbReference type="ChEBI" id="CHEBI:33019"/>
        <dbReference type="ChEBI" id="CHEBI:58017"/>
        <dbReference type="EC" id="2.4.2.18"/>
    </reaction>
</comment>
<dbReference type="SUPFAM" id="SSF52418">
    <property type="entry name" value="Nucleoside phosphorylase/phosphoribosyltransferase catalytic domain"/>
    <property type="match status" value="1"/>
</dbReference>
<dbReference type="RefSeq" id="WP_173575723.1">
    <property type="nucleotide sequence ID" value="NZ_WOSW01000001.1"/>
</dbReference>
<keyword evidence="2 4" id="KW-0808">Transferase</keyword>
<feature type="binding site" evidence="4">
    <location>
        <position position="92"/>
    </location>
    <ligand>
        <name>5-phospho-alpha-D-ribose 1-diphosphate</name>
        <dbReference type="ChEBI" id="CHEBI:58017"/>
    </ligand>
</feature>
<reference evidence="7 8" key="1">
    <citation type="journal article" date="2020" name="Int. J. Syst. Evol. Microbiol.">
        <title>Novel acetic acid bacteria from cider fermentations: Acetobacter conturbans sp. nov. and Acetobacter fallax sp. nov.</title>
        <authorList>
            <person name="Sombolestani A.S."/>
            <person name="Cleenwerck I."/>
            <person name="Cnockaert M."/>
            <person name="Borremans W."/>
            <person name="Wieme A.D."/>
            <person name="De Vuyst L."/>
            <person name="Vandamme P."/>
        </authorList>
    </citation>
    <scope>NUCLEOTIDE SEQUENCE [LARGE SCALE GENOMIC DNA]</scope>
    <source>
        <strain evidence="7 8">LMG 1637</strain>
    </source>
</reference>
<evidence type="ECO:0000256" key="3">
    <source>
        <dbReference type="ARBA" id="ARBA00022822"/>
    </source>
</evidence>
<dbReference type="PANTHER" id="PTHR43285:SF2">
    <property type="entry name" value="ANTHRANILATE PHOSPHORIBOSYLTRANSFERASE"/>
    <property type="match status" value="1"/>
</dbReference>
<evidence type="ECO:0000313" key="8">
    <source>
        <dbReference type="Proteomes" id="UP000615326"/>
    </source>
</evidence>
<protein>
    <recommendedName>
        <fullName evidence="4">Anthranilate phosphoribosyltransferase</fullName>
        <ecNumber evidence="4">2.4.2.18</ecNumber>
    </recommendedName>
</protein>
<feature type="binding site" evidence="4">
    <location>
        <position position="104"/>
    </location>
    <ligand>
        <name>Mg(2+)</name>
        <dbReference type="ChEBI" id="CHEBI:18420"/>
        <label>1</label>
    </ligand>
</feature>
<feature type="binding site" evidence="4">
    <location>
        <position position="100"/>
    </location>
    <ligand>
        <name>5-phospho-alpha-D-ribose 1-diphosphate</name>
        <dbReference type="ChEBI" id="CHEBI:58017"/>
    </ligand>
</feature>
<evidence type="ECO:0000259" key="5">
    <source>
        <dbReference type="Pfam" id="PF00591"/>
    </source>
</evidence>
<keyword evidence="8" id="KW-1185">Reference proteome</keyword>
<feature type="binding site" evidence="4">
    <location>
        <begin position="120"/>
        <end position="128"/>
    </location>
    <ligand>
        <name>5-phospho-alpha-D-ribose 1-diphosphate</name>
        <dbReference type="ChEBI" id="CHEBI:58017"/>
    </ligand>
</feature>
<dbReference type="HAMAP" id="MF_00211">
    <property type="entry name" value="TrpD"/>
    <property type="match status" value="1"/>
</dbReference>
<comment type="caution">
    <text evidence="4">Lacks conserved residue(s) required for the propagation of feature annotation.</text>
</comment>
<sequence length="378" mass="39176">MSGSAGPAPDDRRFREFLSAAATGKIFPEQDAEEVFGLIMDGVASESQISALLMAMRVRGERPGELLGAVKAVRARMKSVDDVPPGTIDVCGTGGDGHGTLNVSTAVAFVLAALGVPVAKHGNRALSSKSGASDVLEALGVSLDSDTTVLGADLRDHRLAFLAAPHHHPAMRHAAGARRALGIRTLFNFVGPLANPARVKRQLIGVAATQWMEPIVDTLQKLGSERVWCVCGEISDGKSGEITGYVDEVTLAGPTRIEILENGERLNIMLTPDMAGLPEAPVSAIAGGGPVENASALDALLKGAMGPYRDTVLLNAACALHVAGHAALLKDGAIVPAVLRELVSSAGHVLDNGAALAVLNAIRARHVRPSVEDKTSCC</sequence>
<feature type="binding site" evidence="4">
    <location>
        <position position="248"/>
    </location>
    <ligand>
        <name>Mg(2+)</name>
        <dbReference type="ChEBI" id="CHEBI:18420"/>
        <label>1</label>
    </ligand>
</feature>